<dbReference type="Gene3D" id="3.40.50.150">
    <property type="entry name" value="Vaccinia Virus protein VP39"/>
    <property type="match status" value="1"/>
</dbReference>
<feature type="binding site" evidence="6">
    <location>
        <position position="71"/>
    </location>
    <ligand>
        <name>S-adenosyl-L-methionine</name>
        <dbReference type="ChEBI" id="CHEBI:59789"/>
    </ligand>
</feature>
<dbReference type="InterPro" id="IPR029063">
    <property type="entry name" value="SAM-dependent_MTases_sf"/>
</dbReference>
<evidence type="ECO:0000256" key="4">
    <source>
        <dbReference type="ARBA" id="ARBA00022679"/>
    </source>
</evidence>
<comment type="similarity">
    <text evidence="6">Belongs to the methyltransferase superfamily. RNA methyltransferase RsmG family.</text>
</comment>
<dbReference type="PANTHER" id="PTHR31760">
    <property type="entry name" value="S-ADENOSYL-L-METHIONINE-DEPENDENT METHYLTRANSFERASES SUPERFAMILY PROTEIN"/>
    <property type="match status" value="1"/>
</dbReference>
<dbReference type="HAMAP" id="MF_00074">
    <property type="entry name" value="16SrRNA_methyltr_G"/>
    <property type="match status" value="1"/>
</dbReference>
<comment type="subcellular location">
    <subcellularLocation>
        <location evidence="6">Cytoplasm</location>
    </subcellularLocation>
</comment>
<keyword evidence="2 6" id="KW-0698">rRNA processing</keyword>
<reference evidence="7 8" key="1">
    <citation type="submission" date="2020-06" db="EMBL/GenBank/DDBJ databases">
        <title>Oricola thermophila sp. nov. isolated from a tidal sediments.</title>
        <authorList>
            <person name="Kwon K.K."/>
            <person name="Yang S.-H."/>
            <person name="Park M.-J."/>
        </authorList>
    </citation>
    <scope>NUCLEOTIDE SEQUENCE [LARGE SCALE GENOMIC DNA]</scope>
    <source>
        <strain evidence="7 8">MEBiC13590</strain>
    </source>
</reference>
<keyword evidence="3 6" id="KW-0489">Methyltransferase</keyword>
<evidence type="ECO:0000313" key="7">
    <source>
        <dbReference type="EMBL" id="QKV20706.1"/>
    </source>
</evidence>
<feature type="binding site" evidence="6">
    <location>
        <position position="76"/>
    </location>
    <ligand>
        <name>S-adenosyl-L-methionine</name>
        <dbReference type="ChEBI" id="CHEBI:59789"/>
    </ligand>
</feature>
<evidence type="ECO:0000256" key="1">
    <source>
        <dbReference type="ARBA" id="ARBA00022490"/>
    </source>
</evidence>
<keyword evidence="8" id="KW-1185">Reference proteome</keyword>
<dbReference type="PANTHER" id="PTHR31760:SF0">
    <property type="entry name" value="S-ADENOSYL-L-METHIONINE-DEPENDENT METHYLTRANSFERASES SUPERFAMILY PROTEIN"/>
    <property type="match status" value="1"/>
</dbReference>
<dbReference type="GO" id="GO:0070043">
    <property type="term" value="F:rRNA (guanine-N7-)-methyltransferase activity"/>
    <property type="evidence" value="ECO:0007669"/>
    <property type="project" value="UniProtKB-UniRule"/>
</dbReference>
<dbReference type="InterPro" id="IPR003682">
    <property type="entry name" value="rRNA_ssu_MeTfrase_G"/>
</dbReference>
<evidence type="ECO:0000256" key="6">
    <source>
        <dbReference type="HAMAP-Rule" id="MF_00074"/>
    </source>
</evidence>
<evidence type="ECO:0000256" key="2">
    <source>
        <dbReference type="ARBA" id="ARBA00022552"/>
    </source>
</evidence>
<gene>
    <name evidence="6 7" type="primary">rsmG</name>
    <name evidence="7" type="ORF">HTY61_15955</name>
</gene>
<evidence type="ECO:0000313" key="8">
    <source>
        <dbReference type="Proteomes" id="UP000509367"/>
    </source>
</evidence>
<keyword evidence="4 6" id="KW-0808">Transferase</keyword>
<evidence type="ECO:0000256" key="3">
    <source>
        <dbReference type="ARBA" id="ARBA00022603"/>
    </source>
</evidence>
<comment type="catalytic activity">
    <reaction evidence="6">
        <text>guanosine(527) in 16S rRNA + S-adenosyl-L-methionine = N(7)-methylguanosine(527) in 16S rRNA + S-adenosyl-L-homocysteine</text>
        <dbReference type="Rhea" id="RHEA:42732"/>
        <dbReference type="Rhea" id="RHEA-COMP:10209"/>
        <dbReference type="Rhea" id="RHEA-COMP:10210"/>
        <dbReference type="ChEBI" id="CHEBI:57856"/>
        <dbReference type="ChEBI" id="CHEBI:59789"/>
        <dbReference type="ChEBI" id="CHEBI:74269"/>
        <dbReference type="ChEBI" id="CHEBI:74480"/>
        <dbReference type="EC" id="2.1.1.170"/>
    </reaction>
</comment>
<organism evidence="7 8">
    <name type="scientific">Oricola thermophila</name>
    <dbReference type="NCBI Taxonomy" id="2742145"/>
    <lineage>
        <taxon>Bacteria</taxon>
        <taxon>Pseudomonadati</taxon>
        <taxon>Pseudomonadota</taxon>
        <taxon>Alphaproteobacteria</taxon>
        <taxon>Hyphomicrobiales</taxon>
        <taxon>Ahrensiaceae</taxon>
        <taxon>Oricola</taxon>
    </lineage>
</organism>
<proteinExistence type="inferred from homology"/>
<dbReference type="Pfam" id="PF02527">
    <property type="entry name" value="GidB"/>
    <property type="match status" value="1"/>
</dbReference>
<name>A0A6N1VIB9_9HYPH</name>
<dbReference type="Proteomes" id="UP000509367">
    <property type="component" value="Chromosome"/>
</dbReference>
<dbReference type="NCBIfam" id="TIGR00138">
    <property type="entry name" value="rsmG_gidB"/>
    <property type="match status" value="1"/>
</dbReference>
<feature type="binding site" evidence="6">
    <location>
        <position position="140"/>
    </location>
    <ligand>
        <name>S-adenosyl-L-methionine</name>
        <dbReference type="ChEBI" id="CHEBI:59789"/>
    </ligand>
</feature>
<keyword evidence="1 6" id="KW-0963">Cytoplasm</keyword>
<keyword evidence="5 6" id="KW-0949">S-adenosyl-L-methionine</keyword>
<protein>
    <recommendedName>
        <fullName evidence="6">Ribosomal RNA small subunit methyltransferase G</fullName>
        <ecNumber evidence="6">2.1.1.170</ecNumber>
    </recommendedName>
    <alternativeName>
        <fullName evidence="6">16S rRNA 7-methylguanosine methyltransferase</fullName>
        <shortName evidence="6">16S rRNA m7G methyltransferase</shortName>
    </alternativeName>
</protein>
<dbReference type="SUPFAM" id="SSF53335">
    <property type="entry name" value="S-adenosyl-L-methionine-dependent methyltransferases"/>
    <property type="match status" value="1"/>
</dbReference>
<comment type="caution">
    <text evidence="6">Lacks conserved residue(s) required for the propagation of feature annotation.</text>
</comment>
<dbReference type="AlphaFoldDB" id="A0A6N1VIB9"/>
<dbReference type="EC" id="2.1.1.170" evidence="6"/>
<accession>A0A6N1VIB9</accession>
<dbReference type="KEGG" id="orm:HTY61_15955"/>
<dbReference type="PIRSF" id="PIRSF003078">
    <property type="entry name" value="GidB"/>
    <property type="match status" value="1"/>
</dbReference>
<feature type="binding site" evidence="6">
    <location>
        <begin position="124"/>
        <end position="125"/>
    </location>
    <ligand>
        <name>S-adenosyl-L-methionine</name>
        <dbReference type="ChEBI" id="CHEBI:59789"/>
    </ligand>
</feature>
<evidence type="ECO:0000256" key="5">
    <source>
        <dbReference type="ARBA" id="ARBA00022691"/>
    </source>
</evidence>
<dbReference type="EMBL" id="CP054836">
    <property type="protein sequence ID" value="QKV20706.1"/>
    <property type="molecule type" value="Genomic_DNA"/>
</dbReference>
<comment type="function">
    <text evidence="6">Specifically methylates the N7 position of guanine in position 527 of 16S rRNA.</text>
</comment>
<dbReference type="GO" id="GO:0005829">
    <property type="term" value="C:cytosol"/>
    <property type="evidence" value="ECO:0007669"/>
    <property type="project" value="TreeGrafter"/>
</dbReference>
<sequence>MAPGDWPEILANVSRETRTRLEDYAALYEKWSSRINLTAPSTQKDFWRRHVADSAQLLEIAPDARHWVDLGSGGGFPGMVIAILLQDVPGARVELVESNRKKTAFLQAVKACCAPSAVVHSARIEDVVSRIAAPEIVTARALAGLPKLFDLSSDWLQHGSRALFHKGRGYAGEIEESRAKWTFDLVRHGSRIDPESVILDITGLRSRPA</sequence>